<dbReference type="GO" id="GO:0003725">
    <property type="term" value="F:double-stranded RNA binding"/>
    <property type="evidence" value="ECO:0007669"/>
    <property type="project" value="TreeGrafter"/>
</dbReference>
<evidence type="ECO:0000256" key="5">
    <source>
        <dbReference type="ARBA" id="ARBA00022989"/>
    </source>
</evidence>
<feature type="region of interest" description="Disordered" evidence="8">
    <location>
        <begin position="119"/>
        <end position="186"/>
    </location>
</feature>
<accession>A0AAW0Q539</accession>
<keyword evidence="5 9" id="KW-1133">Transmembrane helix</keyword>
<gene>
    <name evidence="10" type="ORF">WMY93_000457</name>
</gene>
<dbReference type="GO" id="GO:0051033">
    <property type="term" value="F:RNA transmembrane transporter activity"/>
    <property type="evidence" value="ECO:0007669"/>
    <property type="project" value="TreeGrafter"/>
</dbReference>
<evidence type="ECO:0000313" key="10">
    <source>
        <dbReference type="EMBL" id="KAK7944729.1"/>
    </source>
</evidence>
<keyword evidence="4" id="KW-0732">Signal</keyword>
<evidence type="ECO:0000256" key="8">
    <source>
        <dbReference type="SAM" id="MobiDB-lite"/>
    </source>
</evidence>
<sequence length="186" mass="22855">MFGLATRPSNFDSYLLGIAIMNLLLYLGWYITFKFVSGEGINIVTLLLILFTSVIWGFALYFFKQHLTTWEETPAESREHNKNASCGLSLTIMTFGTSCRPWPCSHLFWREKEREEKKERKKEREEREIEKKERERREREREEKNERREERGRMRGERKRESTRRERERERRERKGEREEREKKER</sequence>
<comment type="subcellular location">
    <subcellularLocation>
        <location evidence="1">Membrane</location>
        <topology evidence="1">Multi-pass membrane protein</topology>
    </subcellularLocation>
</comment>
<reference evidence="11" key="1">
    <citation type="submission" date="2024-04" db="EMBL/GenBank/DDBJ databases">
        <title>Salinicola lusitanus LLJ914,a marine bacterium isolated from the Okinawa Trough.</title>
        <authorList>
            <person name="Li J."/>
        </authorList>
    </citation>
    <scope>NUCLEOTIDE SEQUENCE [LARGE SCALE GENOMIC DNA]</scope>
</reference>
<dbReference type="AlphaFoldDB" id="A0AAW0Q539"/>
<dbReference type="Proteomes" id="UP001460270">
    <property type="component" value="Unassembled WGS sequence"/>
</dbReference>
<dbReference type="Pfam" id="PF13965">
    <property type="entry name" value="SID-1_RNA_chan"/>
    <property type="match status" value="1"/>
</dbReference>
<dbReference type="GO" id="GO:0005886">
    <property type="term" value="C:plasma membrane"/>
    <property type="evidence" value="ECO:0007669"/>
    <property type="project" value="TreeGrafter"/>
</dbReference>
<keyword evidence="6 9" id="KW-0472">Membrane</keyword>
<protein>
    <submittedName>
        <fullName evidence="10">Uncharacterized protein</fullName>
    </submittedName>
</protein>
<dbReference type="PANTHER" id="PTHR12185:SF14">
    <property type="entry name" value="CHOLESTEROL UPTAKE PROTEIN 1"/>
    <property type="match status" value="1"/>
</dbReference>
<keyword evidence="7" id="KW-0325">Glycoprotein</keyword>
<evidence type="ECO:0000256" key="1">
    <source>
        <dbReference type="ARBA" id="ARBA00004141"/>
    </source>
</evidence>
<evidence type="ECO:0000256" key="6">
    <source>
        <dbReference type="ARBA" id="ARBA00023136"/>
    </source>
</evidence>
<organism evidence="10 11">
    <name type="scientific">Mugilogobius chulae</name>
    <name type="common">yellowstripe goby</name>
    <dbReference type="NCBI Taxonomy" id="88201"/>
    <lineage>
        <taxon>Eukaryota</taxon>
        <taxon>Metazoa</taxon>
        <taxon>Chordata</taxon>
        <taxon>Craniata</taxon>
        <taxon>Vertebrata</taxon>
        <taxon>Euteleostomi</taxon>
        <taxon>Actinopterygii</taxon>
        <taxon>Neopterygii</taxon>
        <taxon>Teleostei</taxon>
        <taxon>Neoteleostei</taxon>
        <taxon>Acanthomorphata</taxon>
        <taxon>Gobiaria</taxon>
        <taxon>Gobiiformes</taxon>
        <taxon>Gobioidei</taxon>
        <taxon>Gobiidae</taxon>
        <taxon>Gobionellinae</taxon>
        <taxon>Mugilogobius</taxon>
    </lineage>
</organism>
<evidence type="ECO:0000256" key="2">
    <source>
        <dbReference type="ARBA" id="ARBA00006618"/>
    </source>
</evidence>
<dbReference type="EMBL" id="JBBPFD010000001">
    <property type="protein sequence ID" value="KAK7944729.1"/>
    <property type="molecule type" value="Genomic_DNA"/>
</dbReference>
<name>A0AAW0Q539_9GOBI</name>
<evidence type="ECO:0000256" key="7">
    <source>
        <dbReference type="ARBA" id="ARBA00023180"/>
    </source>
</evidence>
<dbReference type="PANTHER" id="PTHR12185">
    <property type="entry name" value="SID1 TRANSMEMBRANE FAMILY MEMEBER"/>
    <property type="match status" value="1"/>
</dbReference>
<keyword evidence="11" id="KW-1185">Reference proteome</keyword>
<evidence type="ECO:0000256" key="9">
    <source>
        <dbReference type="SAM" id="Phobius"/>
    </source>
</evidence>
<dbReference type="GO" id="GO:0005764">
    <property type="term" value="C:lysosome"/>
    <property type="evidence" value="ECO:0007669"/>
    <property type="project" value="TreeGrafter"/>
</dbReference>
<dbReference type="InterPro" id="IPR025958">
    <property type="entry name" value="SID1_TM_fam"/>
</dbReference>
<feature type="transmembrane region" description="Helical" evidence="9">
    <location>
        <begin position="12"/>
        <end position="31"/>
    </location>
</feature>
<comment type="caution">
    <text evidence="10">The sequence shown here is derived from an EMBL/GenBank/DDBJ whole genome shotgun (WGS) entry which is preliminary data.</text>
</comment>
<proteinExistence type="inferred from homology"/>
<evidence type="ECO:0000313" key="11">
    <source>
        <dbReference type="Proteomes" id="UP001460270"/>
    </source>
</evidence>
<evidence type="ECO:0000256" key="4">
    <source>
        <dbReference type="ARBA" id="ARBA00022729"/>
    </source>
</evidence>
<feature type="transmembrane region" description="Helical" evidence="9">
    <location>
        <begin position="43"/>
        <end position="63"/>
    </location>
</feature>
<evidence type="ECO:0000256" key="3">
    <source>
        <dbReference type="ARBA" id="ARBA00022692"/>
    </source>
</evidence>
<comment type="similarity">
    <text evidence="2">Belongs to the SID1 family.</text>
</comment>
<keyword evidence="3 9" id="KW-0812">Transmembrane</keyword>